<accession>A0A4Y2JBI6</accession>
<evidence type="ECO:0000313" key="1">
    <source>
        <dbReference type="EMBL" id="GBM87641.1"/>
    </source>
</evidence>
<dbReference type="Proteomes" id="UP000499080">
    <property type="component" value="Unassembled WGS sequence"/>
</dbReference>
<dbReference type="AlphaFoldDB" id="A0A4Y2JBI6"/>
<comment type="caution">
    <text evidence="1">The sequence shown here is derived from an EMBL/GenBank/DDBJ whole genome shotgun (WGS) entry which is preliminary data.</text>
</comment>
<name>A0A4Y2JBI6_ARAVE</name>
<evidence type="ECO:0000313" key="2">
    <source>
        <dbReference type="Proteomes" id="UP000499080"/>
    </source>
</evidence>
<dbReference type="EMBL" id="BGPR01003397">
    <property type="protein sequence ID" value="GBM87641.1"/>
    <property type="molecule type" value="Genomic_DNA"/>
</dbReference>
<sequence>MAPLKTGAQGIYTPCAPGSLRPYIVYLTKTSEGSQSTRRRIDIDCSQNSLRMLSHCILSRLVVSRSFTSCKMRNCFQDNSCCIFDVYRIGSDLLKHLKKRMVINSKDDNVERAIIAVESLL</sequence>
<proteinExistence type="predicted"/>
<organism evidence="1 2">
    <name type="scientific">Araneus ventricosus</name>
    <name type="common">Orbweaver spider</name>
    <name type="synonym">Epeira ventricosa</name>
    <dbReference type="NCBI Taxonomy" id="182803"/>
    <lineage>
        <taxon>Eukaryota</taxon>
        <taxon>Metazoa</taxon>
        <taxon>Ecdysozoa</taxon>
        <taxon>Arthropoda</taxon>
        <taxon>Chelicerata</taxon>
        <taxon>Arachnida</taxon>
        <taxon>Araneae</taxon>
        <taxon>Araneomorphae</taxon>
        <taxon>Entelegynae</taxon>
        <taxon>Araneoidea</taxon>
        <taxon>Araneidae</taxon>
        <taxon>Araneus</taxon>
    </lineage>
</organism>
<reference evidence="1 2" key="1">
    <citation type="journal article" date="2019" name="Sci. Rep.">
        <title>Orb-weaving spider Araneus ventricosus genome elucidates the spidroin gene catalogue.</title>
        <authorList>
            <person name="Kono N."/>
            <person name="Nakamura H."/>
            <person name="Ohtoshi R."/>
            <person name="Moran D.A.P."/>
            <person name="Shinohara A."/>
            <person name="Yoshida Y."/>
            <person name="Fujiwara M."/>
            <person name="Mori M."/>
            <person name="Tomita M."/>
            <person name="Arakawa K."/>
        </authorList>
    </citation>
    <scope>NUCLEOTIDE SEQUENCE [LARGE SCALE GENOMIC DNA]</scope>
</reference>
<gene>
    <name evidence="1" type="ORF">AVEN_23079_1</name>
</gene>
<protein>
    <submittedName>
        <fullName evidence="1">Uncharacterized protein</fullName>
    </submittedName>
</protein>
<keyword evidence="2" id="KW-1185">Reference proteome</keyword>